<comment type="caution">
    <text evidence="1">The sequence shown here is derived from an EMBL/GenBank/DDBJ whole genome shotgun (WGS) entry which is preliminary data.</text>
</comment>
<dbReference type="Proteomes" id="UP001159364">
    <property type="component" value="Linkage Group LG08"/>
</dbReference>
<proteinExistence type="predicted"/>
<dbReference type="EMBL" id="JAIWQS010000008">
    <property type="protein sequence ID" value="KAJ8898797.1"/>
    <property type="molecule type" value="Genomic_DNA"/>
</dbReference>
<reference evidence="1 2" key="1">
    <citation type="submission" date="2021-09" db="EMBL/GenBank/DDBJ databases">
        <title>Genomic insights and catalytic innovation underlie evolution of tropane alkaloids biosynthesis.</title>
        <authorList>
            <person name="Wang Y.-J."/>
            <person name="Tian T."/>
            <person name="Huang J.-P."/>
            <person name="Huang S.-X."/>
        </authorList>
    </citation>
    <scope>NUCLEOTIDE SEQUENCE [LARGE SCALE GENOMIC DNA]</scope>
    <source>
        <strain evidence="1">KIB-2018</strain>
        <tissue evidence="1">Leaf</tissue>
    </source>
</reference>
<sequence length="72" mass="7945">MYNDLEPQVQATIWSTNGSKASLSEGVEASVIYLRFKATASELKGIVHQRISEFSKKEAHPSLTRSGCAYLI</sequence>
<accession>A0AAV8UBW5</accession>
<evidence type="ECO:0000313" key="1">
    <source>
        <dbReference type="EMBL" id="KAJ8898797.1"/>
    </source>
</evidence>
<organism evidence="1 2">
    <name type="scientific">Erythroxylum novogranatense</name>
    <dbReference type="NCBI Taxonomy" id="1862640"/>
    <lineage>
        <taxon>Eukaryota</taxon>
        <taxon>Viridiplantae</taxon>
        <taxon>Streptophyta</taxon>
        <taxon>Embryophyta</taxon>
        <taxon>Tracheophyta</taxon>
        <taxon>Spermatophyta</taxon>
        <taxon>Magnoliopsida</taxon>
        <taxon>eudicotyledons</taxon>
        <taxon>Gunneridae</taxon>
        <taxon>Pentapetalae</taxon>
        <taxon>rosids</taxon>
        <taxon>fabids</taxon>
        <taxon>Malpighiales</taxon>
        <taxon>Erythroxylaceae</taxon>
        <taxon>Erythroxylum</taxon>
    </lineage>
</organism>
<evidence type="ECO:0000313" key="2">
    <source>
        <dbReference type="Proteomes" id="UP001159364"/>
    </source>
</evidence>
<keyword evidence="2" id="KW-1185">Reference proteome</keyword>
<protein>
    <submittedName>
        <fullName evidence="1">Uncharacterized protein</fullName>
    </submittedName>
</protein>
<gene>
    <name evidence="1" type="ORF">K2173_006329</name>
</gene>
<name>A0AAV8UBW5_9ROSI</name>
<dbReference type="AlphaFoldDB" id="A0AAV8UBW5"/>